<organism evidence="2 3">
    <name type="scientific">Brachionus calyciflorus</name>
    <dbReference type="NCBI Taxonomy" id="104777"/>
    <lineage>
        <taxon>Eukaryota</taxon>
        <taxon>Metazoa</taxon>
        <taxon>Spiralia</taxon>
        <taxon>Gnathifera</taxon>
        <taxon>Rotifera</taxon>
        <taxon>Eurotatoria</taxon>
        <taxon>Monogononta</taxon>
        <taxon>Pseudotrocha</taxon>
        <taxon>Ploima</taxon>
        <taxon>Brachionidae</taxon>
        <taxon>Brachionus</taxon>
    </lineage>
</organism>
<feature type="transmembrane region" description="Helical" evidence="1">
    <location>
        <begin position="166"/>
        <end position="188"/>
    </location>
</feature>
<keyword evidence="1" id="KW-0812">Transmembrane</keyword>
<feature type="transmembrane region" description="Helical" evidence="1">
    <location>
        <begin position="127"/>
        <end position="146"/>
    </location>
</feature>
<accession>A0A814LKZ6</accession>
<name>A0A814LKZ6_9BILA</name>
<proteinExistence type="predicted"/>
<comment type="caution">
    <text evidence="2">The sequence shown here is derived from an EMBL/GenBank/DDBJ whole genome shotgun (WGS) entry which is preliminary data.</text>
</comment>
<reference evidence="2" key="1">
    <citation type="submission" date="2021-02" db="EMBL/GenBank/DDBJ databases">
        <authorList>
            <person name="Nowell W R."/>
        </authorList>
    </citation>
    <scope>NUCLEOTIDE SEQUENCE</scope>
    <source>
        <strain evidence="2">Ploen Becks lab</strain>
    </source>
</reference>
<evidence type="ECO:0000313" key="3">
    <source>
        <dbReference type="Proteomes" id="UP000663879"/>
    </source>
</evidence>
<dbReference type="PANTHER" id="PTHR33444">
    <property type="entry name" value="SI:DKEY-19B23.12-RELATED"/>
    <property type="match status" value="1"/>
</dbReference>
<dbReference type="AlphaFoldDB" id="A0A814LKZ6"/>
<dbReference type="EMBL" id="CAJNOC010005923">
    <property type="protein sequence ID" value="CAF1065620.1"/>
    <property type="molecule type" value="Genomic_DNA"/>
</dbReference>
<dbReference type="Proteomes" id="UP000663879">
    <property type="component" value="Unassembled WGS sequence"/>
</dbReference>
<evidence type="ECO:0000256" key="1">
    <source>
        <dbReference type="SAM" id="Phobius"/>
    </source>
</evidence>
<keyword evidence="1" id="KW-1133">Transmembrane helix</keyword>
<evidence type="ECO:0000313" key="2">
    <source>
        <dbReference type="EMBL" id="CAF1065620.1"/>
    </source>
</evidence>
<feature type="transmembrane region" description="Helical" evidence="1">
    <location>
        <begin position="61"/>
        <end position="83"/>
    </location>
</feature>
<keyword evidence="3" id="KW-1185">Reference proteome</keyword>
<protein>
    <submittedName>
        <fullName evidence="2">Uncharacterized protein</fullName>
    </submittedName>
</protein>
<sequence>MDNYEPCTSKESSFAERNYIKRTKEEQKNKRRVQFVEEKQRIVERIDSFQTCLRNFLNSGALLYIFAIILYLVLPIYALVIGYSNLDKCNADSRIPSWLCFKSTILCSFGVFLYIHRFFKIDKVTQMAFILSTWSVIGLFLSFSSLNKIDFEDPFSSKYCNKEVYFTSFSVSIIGFIISISFILIKFFELTNEIATKKKNNIYRVLG</sequence>
<keyword evidence="1" id="KW-0472">Membrane</keyword>
<dbReference type="InterPro" id="IPR040350">
    <property type="entry name" value="TMEM272"/>
</dbReference>
<feature type="transmembrane region" description="Helical" evidence="1">
    <location>
        <begin position="95"/>
        <end position="115"/>
    </location>
</feature>
<gene>
    <name evidence="2" type="ORF">OXX778_LOCUS19485</name>
</gene>
<dbReference type="PANTHER" id="PTHR33444:SF7">
    <property type="entry name" value="TRANSMEMBRANE PROTEIN 272"/>
    <property type="match status" value="1"/>
</dbReference>